<dbReference type="GO" id="GO:0000976">
    <property type="term" value="F:transcription cis-regulatory region binding"/>
    <property type="evidence" value="ECO:0007669"/>
    <property type="project" value="TreeGrafter"/>
</dbReference>
<organism evidence="6 7">
    <name type="scientific">Hydrogenispora ethanolica</name>
    <dbReference type="NCBI Taxonomy" id="1082276"/>
    <lineage>
        <taxon>Bacteria</taxon>
        <taxon>Bacillati</taxon>
        <taxon>Bacillota</taxon>
        <taxon>Hydrogenispora</taxon>
    </lineage>
</organism>
<gene>
    <name evidence="6" type="ORF">EDC14_1003118</name>
</gene>
<dbReference type="Gene3D" id="3.40.190.290">
    <property type="match status" value="1"/>
</dbReference>
<dbReference type="RefSeq" id="WP_132012865.1">
    <property type="nucleotide sequence ID" value="NZ_SLUN01000003.1"/>
</dbReference>
<dbReference type="FunFam" id="1.10.10.10:FF:000001">
    <property type="entry name" value="LysR family transcriptional regulator"/>
    <property type="match status" value="1"/>
</dbReference>
<dbReference type="PANTHER" id="PTHR30126:SF100">
    <property type="entry name" value="LYSR-FAMILY TRANSCRIPTIONAL REGULATOR"/>
    <property type="match status" value="1"/>
</dbReference>
<dbReference type="PRINTS" id="PR00039">
    <property type="entry name" value="HTHLYSR"/>
</dbReference>
<dbReference type="SUPFAM" id="SSF53850">
    <property type="entry name" value="Periplasmic binding protein-like II"/>
    <property type="match status" value="1"/>
</dbReference>
<dbReference type="Pfam" id="PF00126">
    <property type="entry name" value="HTH_1"/>
    <property type="match status" value="1"/>
</dbReference>
<comment type="caution">
    <text evidence="6">The sequence shown here is derived from an EMBL/GenBank/DDBJ whole genome shotgun (WGS) entry which is preliminary data.</text>
</comment>
<dbReference type="InterPro" id="IPR000847">
    <property type="entry name" value="LysR_HTH_N"/>
</dbReference>
<keyword evidence="7" id="KW-1185">Reference proteome</keyword>
<sequence length="307" mass="33582">MEVRQLKTFTTIARLASFVQAAEELGYAQSTITSHIQALENELGVRLFERLGHTIRLTGPGRALLPYAEQVTRLVAEALEIAAHPDVPQGTLTIGTGESLGTYRLPGLLRTYRAVFPQVELALKFANCGAVREALRDNGLDVGLIISERTADADLIVEELSAETMLFLAAPDHPLARKSRVRPEDLGESCLILTEPGCSYRATVTKILQDFRVTPLSLLEASSIEAIKQLIMIGMGVAMLPQFSVAAELAEGRIRALSWAGPVPGYSVQLLHHKDKWLSPALRSFLNTARRYWRDPQPPHDAATPAG</sequence>
<dbReference type="EMBL" id="SLUN01000003">
    <property type="protein sequence ID" value="TCL75186.1"/>
    <property type="molecule type" value="Genomic_DNA"/>
</dbReference>
<dbReference type="CDD" id="cd05466">
    <property type="entry name" value="PBP2_LTTR_substrate"/>
    <property type="match status" value="1"/>
</dbReference>
<feature type="domain" description="HTH lysR-type" evidence="5">
    <location>
        <begin position="1"/>
        <end position="58"/>
    </location>
</feature>
<keyword evidence="3 6" id="KW-0238">DNA-binding</keyword>
<dbReference type="PANTHER" id="PTHR30126">
    <property type="entry name" value="HTH-TYPE TRANSCRIPTIONAL REGULATOR"/>
    <property type="match status" value="1"/>
</dbReference>
<dbReference type="InterPro" id="IPR036388">
    <property type="entry name" value="WH-like_DNA-bd_sf"/>
</dbReference>
<dbReference type="Gene3D" id="1.10.10.10">
    <property type="entry name" value="Winged helix-like DNA-binding domain superfamily/Winged helix DNA-binding domain"/>
    <property type="match status" value="1"/>
</dbReference>
<evidence type="ECO:0000313" key="6">
    <source>
        <dbReference type="EMBL" id="TCL75186.1"/>
    </source>
</evidence>
<dbReference type="GO" id="GO:0003700">
    <property type="term" value="F:DNA-binding transcription factor activity"/>
    <property type="evidence" value="ECO:0007669"/>
    <property type="project" value="InterPro"/>
</dbReference>
<dbReference type="AlphaFoldDB" id="A0A4R1S754"/>
<dbReference type="SUPFAM" id="SSF46785">
    <property type="entry name" value="Winged helix' DNA-binding domain"/>
    <property type="match status" value="1"/>
</dbReference>
<evidence type="ECO:0000256" key="2">
    <source>
        <dbReference type="ARBA" id="ARBA00023015"/>
    </source>
</evidence>
<evidence type="ECO:0000259" key="5">
    <source>
        <dbReference type="PROSITE" id="PS50931"/>
    </source>
</evidence>
<evidence type="ECO:0000313" key="7">
    <source>
        <dbReference type="Proteomes" id="UP000295008"/>
    </source>
</evidence>
<evidence type="ECO:0000256" key="1">
    <source>
        <dbReference type="ARBA" id="ARBA00009437"/>
    </source>
</evidence>
<comment type="similarity">
    <text evidence="1">Belongs to the LysR transcriptional regulatory family.</text>
</comment>
<dbReference type="InterPro" id="IPR036390">
    <property type="entry name" value="WH_DNA-bd_sf"/>
</dbReference>
<keyword evidence="4" id="KW-0804">Transcription</keyword>
<name>A0A4R1S754_HYDET</name>
<keyword evidence="2" id="KW-0805">Transcription regulation</keyword>
<dbReference type="Pfam" id="PF03466">
    <property type="entry name" value="LysR_substrate"/>
    <property type="match status" value="1"/>
</dbReference>
<dbReference type="PROSITE" id="PS50931">
    <property type="entry name" value="HTH_LYSR"/>
    <property type="match status" value="1"/>
</dbReference>
<protein>
    <submittedName>
        <fullName evidence="6">DNA-binding transcriptional LysR family regulator</fullName>
    </submittedName>
</protein>
<evidence type="ECO:0000256" key="3">
    <source>
        <dbReference type="ARBA" id="ARBA00023125"/>
    </source>
</evidence>
<evidence type="ECO:0000256" key="4">
    <source>
        <dbReference type="ARBA" id="ARBA00023163"/>
    </source>
</evidence>
<dbReference type="Proteomes" id="UP000295008">
    <property type="component" value="Unassembled WGS sequence"/>
</dbReference>
<dbReference type="OrthoDB" id="9785745at2"/>
<reference evidence="6 7" key="1">
    <citation type="submission" date="2019-03" db="EMBL/GenBank/DDBJ databases">
        <title>Genomic Encyclopedia of Type Strains, Phase IV (KMG-IV): sequencing the most valuable type-strain genomes for metagenomic binning, comparative biology and taxonomic classification.</title>
        <authorList>
            <person name="Goeker M."/>
        </authorList>
    </citation>
    <scope>NUCLEOTIDE SEQUENCE [LARGE SCALE GENOMIC DNA]</scope>
    <source>
        <strain evidence="6 7">LX-B</strain>
    </source>
</reference>
<proteinExistence type="inferred from homology"/>
<accession>A0A4R1S754</accession>
<dbReference type="InterPro" id="IPR005119">
    <property type="entry name" value="LysR_subst-bd"/>
</dbReference>